<keyword evidence="1" id="KW-0812">Transmembrane</keyword>
<dbReference type="STRING" id="1121391.SAMN02745206_01397"/>
<dbReference type="Proteomes" id="UP000184076">
    <property type="component" value="Unassembled WGS sequence"/>
</dbReference>
<keyword evidence="4" id="KW-1185">Reference proteome</keyword>
<dbReference type="Pfam" id="PF07331">
    <property type="entry name" value="TctB"/>
    <property type="match status" value="1"/>
</dbReference>
<feature type="transmembrane region" description="Helical" evidence="1">
    <location>
        <begin position="120"/>
        <end position="142"/>
    </location>
</feature>
<feature type="transmembrane region" description="Helical" evidence="1">
    <location>
        <begin position="30"/>
        <end position="57"/>
    </location>
</feature>
<keyword evidence="1" id="KW-1133">Transmembrane helix</keyword>
<organism evidence="3 4">
    <name type="scientific">Desulfacinum infernum DSM 9756</name>
    <dbReference type="NCBI Taxonomy" id="1121391"/>
    <lineage>
        <taxon>Bacteria</taxon>
        <taxon>Pseudomonadati</taxon>
        <taxon>Thermodesulfobacteriota</taxon>
        <taxon>Syntrophobacteria</taxon>
        <taxon>Syntrophobacterales</taxon>
        <taxon>Syntrophobacteraceae</taxon>
        <taxon>Desulfacinum</taxon>
    </lineage>
</organism>
<evidence type="ECO:0000256" key="1">
    <source>
        <dbReference type="SAM" id="Phobius"/>
    </source>
</evidence>
<evidence type="ECO:0000313" key="4">
    <source>
        <dbReference type="Proteomes" id="UP000184076"/>
    </source>
</evidence>
<feature type="transmembrane region" description="Helical" evidence="1">
    <location>
        <begin position="92"/>
        <end position="108"/>
    </location>
</feature>
<evidence type="ECO:0000313" key="3">
    <source>
        <dbReference type="EMBL" id="SHF12863.1"/>
    </source>
</evidence>
<sequence length="151" mass="17098">MNREINTDIASGCIGLLLTVLFYFGLEDVLWMSIIFPEAVVAIMGVLSAVLIIKGLVKPSRRLIFVEGSNVRWIVTGVLFFCWVMVMPVLGFFVSTVLFMSLIVIYLARARTPVTVRKICVWVPVVIAEVAFFYVTFTRFLYVPLPEGMFF</sequence>
<dbReference type="OrthoDB" id="6164852at2"/>
<name>A0A1M4Z456_9BACT</name>
<dbReference type="RefSeq" id="WP_073038271.1">
    <property type="nucleotide sequence ID" value="NZ_FQVB01000011.1"/>
</dbReference>
<feature type="domain" description="DUF1468" evidence="2">
    <location>
        <begin position="15"/>
        <end position="146"/>
    </location>
</feature>
<proteinExistence type="predicted"/>
<evidence type="ECO:0000259" key="2">
    <source>
        <dbReference type="Pfam" id="PF07331"/>
    </source>
</evidence>
<reference evidence="4" key="1">
    <citation type="submission" date="2016-11" db="EMBL/GenBank/DDBJ databases">
        <authorList>
            <person name="Varghese N."/>
            <person name="Submissions S."/>
        </authorList>
    </citation>
    <scope>NUCLEOTIDE SEQUENCE [LARGE SCALE GENOMIC DNA]</scope>
    <source>
        <strain evidence="4">DSM 9756</strain>
    </source>
</reference>
<keyword evidence="1" id="KW-0472">Membrane</keyword>
<feature type="transmembrane region" description="Helical" evidence="1">
    <location>
        <begin position="7"/>
        <end position="24"/>
    </location>
</feature>
<accession>A0A1M4Z456</accession>
<dbReference type="InterPro" id="IPR009936">
    <property type="entry name" value="DUF1468"/>
</dbReference>
<protein>
    <submittedName>
        <fullName evidence="3">Tripartite tricarboxylate transporter TctB family protein</fullName>
    </submittedName>
</protein>
<dbReference type="AlphaFoldDB" id="A0A1M4Z456"/>
<dbReference type="EMBL" id="FQVB01000011">
    <property type="protein sequence ID" value="SHF12863.1"/>
    <property type="molecule type" value="Genomic_DNA"/>
</dbReference>
<feature type="transmembrane region" description="Helical" evidence="1">
    <location>
        <begin position="69"/>
        <end position="86"/>
    </location>
</feature>
<gene>
    <name evidence="3" type="ORF">SAMN02745206_01397</name>
</gene>